<evidence type="ECO:0008006" key="6">
    <source>
        <dbReference type="Google" id="ProtNLM"/>
    </source>
</evidence>
<evidence type="ECO:0000256" key="1">
    <source>
        <dbReference type="SAM" id="MobiDB-lite"/>
    </source>
</evidence>
<dbReference type="EMBL" id="NQVE01000115">
    <property type="protein sequence ID" value="RAL47389.1"/>
    <property type="molecule type" value="Genomic_DNA"/>
</dbReference>
<feature type="region of interest" description="Disordered" evidence="1">
    <location>
        <begin position="559"/>
        <end position="587"/>
    </location>
</feature>
<evidence type="ECO:0000259" key="3">
    <source>
        <dbReference type="Pfam" id="PF11961"/>
    </source>
</evidence>
<evidence type="ECO:0000313" key="5">
    <source>
        <dbReference type="Proteomes" id="UP000249390"/>
    </source>
</evidence>
<dbReference type="InterPro" id="IPR045021">
    <property type="entry name" value="PSI1/2/3"/>
</dbReference>
<dbReference type="AlphaFoldDB" id="A0A328DSL9"/>
<keyword evidence="5" id="KW-1185">Reference proteome</keyword>
<gene>
    <name evidence="4" type="ORF">DM860_013354</name>
</gene>
<dbReference type="Pfam" id="PF05003">
    <property type="entry name" value="DUF668"/>
    <property type="match status" value="1"/>
</dbReference>
<dbReference type="PANTHER" id="PTHR31730:SF18">
    <property type="entry name" value="PROTEIN PSK SIMULATOR 2"/>
    <property type="match status" value="1"/>
</dbReference>
<dbReference type="PANTHER" id="PTHR31730">
    <property type="entry name" value="OS01G0873900 PROTEIN"/>
    <property type="match status" value="1"/>
</dbReference>
<dbReference type="InterPro" id="IPR007700">
    <property type="entry name" value="DUF668"/>
</dbReference>
<dbReference type="GO" id="GO:0045927">
    <property type="term" value="P:positive regulation of growth"/>
    <property type="evidence" value="ECO:0007669"/>
    <property type="project" value="InterPro"/>
</dbReference>
<dbReference type="InterPro" id="IPR021864">
    <property type="entry name" value="DUF3475"/>
</dbReference>
<feature type="domain" description="DUF668" evidence="2">
    <location>
        <begin position="345"/>
        <end position="431"/>
    </location>
</feature>
<name>A0A328DSL9_9ASTE</name>
<proteinExistence type="predicted"/>
<comment type="caution">
    <text evidence="4">The sequence shown here is derived from an EMBL/GenBank/DDBJ whole genome shotgun (WGS) entry which is preliminary data.</text>
</comment>
<evidence type="ECO:0000313" key="4">
    <source>
        <dbReference type="EMBL" id="RAL47389.1"/>
    </source>
</evidence>
<feature type="domain" description="DUF3475" evidence="3">
    <location>
        <begin position="125"/>
        <end position="181"/>
    </location>
</feature>
<feature type="region of interest" description="Disordered" evidence="1">
    <location>
        <begin position="1"/>
        <end position="46"/>
    </location>
</feature>
<accession>A0A328DSL9</accession>
<organism evidence="4 5">
    <name type="scientific">Cuscuta australis</name>
    <dbReference type="NCBI Taxonomy" id="267555"/>
    <lineage>
        <taxon>Eukaryota</taxon>
        <taxon>Viridiplantae</taxon>
        <taxon>Streptophyta</taxon>
        <taxon>Embryophyta</taxon>
        <taxon>Tracheophyta</taxon>
        <taxon>Spermatophyta</taxon>
        <taxon>Magnoliopsida</taxon>
        <taxon>eudicotyledons</taxon>
        <taxon>Gunneridae</taxon>
        <taxon>Pentapetalae</taxon>
        <taxon>asterids</taxon>
        <taxon>lamiids</taxon>
        <taxon>Solanales</taxon>
        <taxon>Convolvulaceae</taxon>
        <taxon>Cuscuteae</taxon>
        <taxon>Cuscuta</taxon>
        <taxon>Cuscuta subgen. Grammica</taxon>
        <taxon>Cuscuta sect. Cleistogrammica</taxon>
    </lineage>
</organism>
<reference evidence="4 5" key="1">
    <citation type="submission" date="2018-06" db="EMBL/GenBank/DDBJ databases">
        <title>The Genome of Cuscuta australis (Dodder) Provides Insight into the Evolution of Plant Parasitism.</title>
        <authorList>
            <person name="Liu H."/>
        </authorList>
    </citation>
    <scope>NUCLEOTIDE SEQUENCE [LARGE SCALE GENOMIC DNA]</scope>
    <source>
        <strain evidence="5">cv. Yunnan</strain>
        <tissue evidence="4">Vines</tissue>
    </source>
</reference>
<sequence length="599" mass="66316">MGGICSGGTTKDKGRHGRGSSVSKKLEPVAASGQDKNVGSYEYPSPGAPKKMPDLYFSGELLSISGELKTNKAAPQASSFLGKAGTAGLERAVEVLDSLGSSVTNLNNSGFISGTGRSRGNRISILAFEVANTISKGATLSQSLSQESIRRLKEEILHLKAVQELVSTDTQELLTIAAADKREEFDVFSREVVRFGNMCKDPQWHHLDRYFSKLDSDPVNNKKLMEEDEMTLQELATLAEYTSELYHELHALDRFEQDYRRQIDELVSSNLPRKGESLEMLHIELKKQRKTVRGLKKKSIWSKVLEEVVEKLVDIVASLHHKFINAFGDSGLTYACNKNSKGVERLGPTGLSLHYANLITKIDNLASCPTSLPPNTRDALYKGLPSTVKASLRSQLQSQADTKEELTVPQIRAEMEKILIWLLPAAIDTTKSHQGFGWVGEWANTGNECGRKEDMQKTNLTRLQTLYHAEKHKMDSYILELVMWLHRLICLMRFNGPTRGLATGRSSTDKRHVSGTATLHDSKPKVQVRDEEDETLLEGVMQNRKLVVPAGLSRSEELVKASSNNGGNDEKVRGHSRSAGSSPCKLETPKDNALDILVF</sequence>
<protein>
    <recommendedName>
        <fullName evidence="6">DUF668 domain-containing protein</fullName>
    </recommendedName>
</protein>
<dbReference type="Proteomes" id="UP000249390">
    <property type="component" value="Unassembled WGS sequence"/>
</dbReference>
<evidence type="ECO:0000259" key="2">
    <source>
        <dbReference type="Pfam" id="PF05003"/>
    </source>
</evidence>
<dbReference type="Pfam" id="PF11961">
    <property type="entry name" value="DUF3475"/>
    <property type="match status" value="1"/>
</dbReference>